<protein>
    <recommendedName>
        <fullName evidence="3">Group 1 glycosyl transferase</fullName>
    </recommendedName>
</protein>
<dbReference type="SUPFAM" id="SSF53756">
    <property type="entry name" value="UDP-Glycosyltransferase/glycogen phosphorylase"/>
    <property type="match status" value="1"/>
</dbReference>
<dbReference type="EMBL" id="QJRG01000049">
    <property type="protein sequence ID" value="RWU17770.1"/>
    <property type="molecule type" value="Genomic_DNA"/>
</dbReference>
<dbReference type="AlphaFoldDB" id="A0A443ZG34"/>
<name>A0A443ZG34_9PSED</name>
<dbReference type="Gene3D" id="3.40.50.2000">
    <property type="entry name" value="Glycogen Phosphorylase B"/>
    <property type="match status" value="1"/>
</dbReference>
<comment type="caution">
    <text evidence="1">The sequence shown here is derived from an EMBL/GenBank/DDBJ whole genome shotgun (WGS) entry which is preliminary data.</text>
</comment>
<sequence length="474" mass="52852">MKDVVEQLRTRIIEAEPAQALAQAQVYGALLWAVDLDIYEAAELERCLVAKCAPVVSLPPAGGGSNACVHVVSEPYLQGGHTRLMERLAQMHGEPVDLLVTRQSQPQVTERMSGFFDHVVVAQGDDPCSRLQDILNELSRYEKVILHIHPDDILATVACGLLKQQRGKQVLVYFVNHADHVFSFGASVADFYFEISAYGHYVDKKKHLTAQKSFLAIPIETGNAKAADAASSHEKLKIFSAASAAKFKPHRGLDMRPSIIAILKRFTDAECWIIGANPLTNSWWWWVKLRYPTRFFIRRHLPYNEYLAFAEQADFYLDSYPVPGGTAFAEQLLKGKRCIGLVSPIQGYSPADALKVETVEQLLASIENPRSSAGVVEDVVRVNSVESVKARYLACVYDGKCSENELVAMLPWTGSLDFMKSSGKITSMIPTDVFDALCKIDRALAIRTLLSYAWVPRIKIMIKVAVLWLRRLRG</sequence>
<dbReference type="Proteomes" id="UP000288983">
    <property type="component" value="Unassembled WGS sequence"/>
</dbReference>
<proteinExistence type="predicted"/>
<dbReference type="OrthoDB" id="6631690at2"/>
<evidence type="ECO:0000313" key="1">
    <source>
        <dbReference type="EMBL" id="RWU17770.1"/>
    </source>
</evidence>
<dbReference type="RefSeq" id="WP_128325894.1">
    <property type="nucleotide sequence ID" value="NZ_QJRG01000049.1"/>
</dbReference>
<gene>
    <name evidence="1" type="ORF">DM813_24085</name>
</gene>
<reference evidence="1 2" key="1">
    <citation type="submission" date="2018-06" db="EMBL/GenBank/DDBJ databases">
        <title>Bacteria isolated from soil of Wuhan.</title>
        <authorList>
            <person name="Wei X."/>
            <person name="Chunhua H."/>
        </authorList>
    </citation>
    <scope>NUCLEOTIDE SEQUENCE [LARGE SCALE GENOMIC DNA]</scope>
    <source>
        <strain evidence="2">xwS2</strain>
    </source>
</reference>
<evidence type="ECO:0000313" key="2">
    <source>
        <dbReference type="Proteomes" id="UP000288983"/>
    </source>
</evidence>
<evidence type="ECO:0008006" key="3">
    <source>
        <dbReference type="Google" id="ProtNLM"/>
    </source>
</evidence>
<accession>A0A443ZG34</accession>
<organism evidence="1 2">
    <name type="scientific">Pseudomonas alkylphenolica</name>
    <dbReference type="NCBI Taxonomy" id="237609"/>
    <lineage>
        <taxon>Bacteria</taxon>
        <taxon>Pseudomonadati</taxon>
        <taxon>Pseudomonadota</taxon>
        <taxon>Gammaproteobacteria</taxon>
        <taxon>Pseudomonadales</taxon>
        <taxon>Pseudomonadaceae</taxon>
        <taxon>Pseudomonas</taxon>
    </lineage>
</organism>